<evidence type="ECO:0000256" key="6">
    <source>
        <dbReference type="ARBA" id="ARBA00022989"/>
    </source>
</evidence>
<dbReference type="SUPFAM" id="SSF158791">
    <property type="entry name" value="MgtE N-terminal domain-like"/>
    <property type="match status" value="1"/>
</dbReference>
<dbReference type="InterPro" id="IPR006667">
    <property type="entry name" value="SLC41_membr_dom"/>
</dbReference>
<dbReference type="GO" id="GO:0005886">
    <property type="term" value="C:plasma membrane"/>
    <property type="evidence" value="ECO:0007669"/>
    <property type="project" value="UniProtKB-SubCell"/>
</dbReference>
<evidence type="ECO:0000256" key="9">
    <source>
        <dbReference type="RuleBase" id="RU362011"/>
    </source>
</evidence>
<sequence>MPERLQPALDSRDGSAFLAAAEELHYADLAFFYANLEDDEDRNFITQTLSPVTFSDILADLPDSLREEAILRYQPAQQRELLNALSDDDRVDILQDVSEEVRASLLDLLSSDQEELTRTLLKYEEDTAGGRMTTSIARITVDLSVKQALEKLKVLQDSAETLSRIFIVDERERPIGFIRLRDLAFASWGTPVRDIMFDVKETILATADQEEAANMVRKYDLLALPVVDESHRLLGAITYDDAMEILEEESTEDFEKQAGIAGEQSEESYLRTRIVVHLKRRVGWLLVLGFLAIASGYVMIQFEPVLNSVFLLALFLPMVVAAGGNTGGQASTMVIRAMSLGELEAKDSWLVAWKELRLGMLQGLILGGALALTCLLLLPVFLPNSVKGVALPQFTMAVSCALTIQVSASTLIGAMLPIGARTIKLDPAVIAAPAITTIVDVTGMLIYFTTARLFLGL</sequence>
<dbReference type="AlphaFoldDB" id="A0A918TGX2"/>
<evidence type="ECO:0000256" key="3">
    <source>
        <dbReference type="ARBA" id="ARBA00022448"/>
    </source>
</evidence>
<dbReference type="Gene3D" id="1.25.60.10">
    <property type="entry name" value="MgtE N-terminal domain-like"/>
    <property type="match status" value="1"/>
</dbReference>
<keyword evidence="8" id="KW-0129">CBS domain</keyword>
<feature type="domain" description="CBS" evidence="11">
    <location>
        <begin position="132"/>
        <end position="195"/>
    </location>
</feature>
<keyword evidence="10" id="KW-0175">Coiled coil</keyword>
<name>A0A918TGX2_9BACT</name>
<dbReference type="PANTHER" id="PTHR43773">
    <property type="entry name" value="MAGNESIUM TRANSPORTER MGTE"/>
    <property type="match status" value="1"/>
</dbReference>
<keyword evidence="5 9" id="KW-0460">Magnesium</keyword>
<feature type="domain" description="CBS" evidence="11">
    <location>
        <begin position="196"/>
        <end position="252"/>
    </location>
</feature>
<feature type="transmembrane region" description="Helical" evidence="9">
    <location>
        <begin position="282"/>
        <end position="302"/>
    </location>
</feature>
<proteinExistence type="inferred from homology"/>
<dbReference type="Gene3D" id="1.10.357.20">
    <property type="entry name" value="SLC41 divalent cation transporters, integral membrane domain"/>
    <property type="match status" value="1"/>
</dbReference>
<evidence type="ECO:0000313" key="13">
    <source>
        <dbReference type="Proteomes" id="UP000644507"/>
    </source>
</evidence>
<feature type="transmembrane region" description="Helical" evidence="9">
    <location>
        <begin position="363"/>
        <end position="382"/>
    </location>
</feature>
<evidence type="ECO:0000313" key="12">
    <source>
        <dbReference type="EMBL" id="GHC45587.1"/>
    </source>
</evidence>
<dbReference type="InterPro" id="IPR006669">
    <property type="entry name" value="MgtE_transporter"/>
</dbReference>
<dbReference type="Pfam" id="PF01769">
    <property type="entry name" value="MgtE"/>
    <property type="match status" value="1"/>
</dbReference>
<organism evidence="12 13">
    <name type="scientific">Roseibacillus persicicus</name>
    <dbReference type="NCBI Taxonomy" id="454148"/>
    <lineage>
        <taxon>Bacteria</taxon>
        <taxon>Pseudomonadati</taxon>
        <taxon>Verrucomicrobiota</taxon>
        <taxon>Verrucomicrobiia</taxon>
        <taxon>Verrucomicrobiales</taxon>
        <taxon>Verrucomicrobiaceae</taxon>
        <taxon>Roseibacillus</taxon>
    </lineage>
</organism>
<comment type="function">
    <text evidence="9">Acts as a magnesium transporter.</text>
</comment>
<feature type="coiled-coil region" evidence="10">
    <location>
        <begin position="106"/>
        <end position="165"/>
    </location>
</feature>
<keyword evidence="3 9" id="KW-0813">Transport</keyword>
<gene>
    <name evidence="12" type="ORF">GCM10007100_08700</name>
</gene>
<accession>A0A918TGX2</accession>
<keyword evidence="4 9" id="KW-0812">Transmembrane</keyword>
<evidence type="ECO:0000256" key="2">
    <source>
        <dbReference type="ARBA" id="ARBA00009749"/>
    </source>
</evidence>
<comment type="similarity">
    <text evidence="2 9">Belongs to the SLC41A transporter family.</text>
</comment>
<dbReference type="NCBIfam" id="TIGR00400">
    <property type="entry name" value="mgtE"/>
    <property type="match status" value="1"/>
</dbReference>
<dbReference type="Pfam" id="PF00571">
    <property type="entry name" value="CBS"/>
    <property type="match status" value="2"/>
</dbReference>
<dbReference type="EMBL" id="BMXI01000003">
    <property type="protein sequence ID" value="GHC45587.1"/>
    <property type="molecule type" value="Genomic_DNA"/>
</dbReference>
<keyword evidence="9" id="KW-1003">Cell membrane</keyword>
<reference evidence="12" key="2">
    <citation type="submission" date="2020-09" db="EMBL/GenBank/DDBJ databases">
        <authorList>
            <person name="Sun Q."/>
            <person name="Kim S."/>
        </authorList>
    </citation>
    <scope>NUCLEOTIDE SEQUENCE</scope>
    <source>
        <strain evidence="12">KCTC 12988</strain>
    </source>
</reference>
<dbReference type="RefSeq" id="WP_229809382.1">
    <property type="nucleotide sequence ID" value="NZ_BMXI01000003.1"/>
</dbReference>
<dbReference type="GO" id="GO:0046872">
    <property type="term" value="F:metal ion binding"/>
    <property type="evidence" value="ECO:0007669"/>
    <property type="project" value="UniProtKB-KW"/>
</dbReference>
<dbReference type="SMART" id="SM00924">
    <property type="entry name" value="MgtE_N"/>
    <property type="match status" value="1"/>
</dbReference>
<dbReference type="Gene3D" id="3.10.580.10">
    <property type="entry name" value="CBS-domain"/>
    <property type="match status" value="1"/>
</dbReference>
<feature type="transmembrane region" description="Helical" evidence="9">
    <location>
        <begin position="428"/>
        <end position="448"/>
    </location>
</feature>
<feature type="transmembrane region" description="Helical" evidence="9">
    <location>
        <begin position="394"/>
        <end position="416"/>
    </location>
</feature>
<dbReference type="Pfam" id="PF03448">
    <property type="entry name" value="MgtE_N"/>
    <property type="match status" value="1"/>
</dbReference>
<dbReference type="SMART" id="SM00116">
    <property type="entry name" value="CBS"/>
    <property type="match status" value="2"/>
</dbReference>
<evidence type="ECO:0000256" key="10">
    <source>
        <dbReference type="SAM" id="Coils"/>
    </source>
</evidence>
<dbReference type="Proteomes" id="UP000644507">
    <property type="component" value="Unassembled WGS sequence"/>
</dbReference>
<evidence type="ECO:0000256" key="7">
    <source>
        <dbReference type="ARBA" id="ARBA00023136"/>
    </source>
</evidence>
<dbReference type="PANTHER" id="PTHR43773:SF1">
    <property type="entry name" value="MAGNESIUM TRANSPORTER MGTE"/>
    <property type="match status" value="1"/>
</dbReference>
<feature type="transmembrane region" description="Helical" evidence="9">
    <location>
        <begin position="308"/>
        <end position="328"/>
    </location>
</feature>
<keyword evidence="7 9" id="KW-0472">Membrane</keyword>
<dbReference type="InterPro" id="IPR046342">
    <property type="entry name" value="CBS_dom_sf"/>
</dbReference>
<dbReference type="InterPro" id="IPR036739">
    <property type="entry name" value="SLC41_membr_dom_sf"/>
</dbReference>
<evidence type="ECO:0000256" key="4">
    <source>
        <dbReference type="ARBA" id="ARBA00022692"/>
    </source>
</evidence>
<evidence type="ECO:0000256" key="5">
    <source>
        <dbReference type="ARBA" id="ARBA00022842"/>
    </source>
</evidence>
<evidence type="ECO:0000256" key="1">
    <source>
        <dbReference type="ARBA" id="ARBA00004141"/>
    </source>
</evidence>
<dbReference type="PROSITE" id="PS51371">
    <property type="entry name" value="CBS"/>
    <property type="match status" value="2"/>
</dbReference>
<dbReference type="InterPro" id="IPR000644">
    <property type="entry name" value="CBS_dom"/>
</dbReference>
<comment type="subunit">
    <text evidence="9">Homodimer.</text>
</comment>
<dbReference type="SUPFAM" id="SSF161093">
    <property type="entry name" value="MgtE membrane domain-like"/>
    <property type="match status" value="1"/>
</dbReference>
<dbReference type="InterPro" id="IPR006668">
    <property type="entry name" value="Mg_transptr_MgtE_intracell_dom"/>
</dbReference>
<keyword evidence="6 9" id="KW-1133">Transmembrane helix</keyword>
<dbReference type="SUPFAM" id="SSF54631">
    <property type="entry name" value="CBS-domain pair"/>
    <property type="match status" value="1"/>
</dbReference>
<keyword evidence="9" id="KW-0479">Metal-binding</keyword>
<evidence type="ECO:0000256" key="8">
    <source>
        <dbReference type="PROSITE-ProRule" id="PRU00703"/>
    </source>
</evidence>
<dbReference type="InterPro" id="IPR038076">
    <property type="entry name" value="MgtE_N_sf"/>
</dbReference>
<evidence type="ECO:0000259" key="11">
    <source>
        <dbReference type="PROSITE" id="PS51371"/>
    </source>
</evidence>
<comment type="caution">
    <text evidence="12">The sequence shown here is derived from an EMBL/GenBank/DDBJ whole genome shotgun (WGS) entry which is preliminary data.</text>
</comment>
<protein>
    <recommendedName>
        <fullName evidence="9">Magnesium transporter MgtE</fullName>
    </recommendedName>
</protein>
<dbReference type="GO" id="GO:0015095">
    <property type="term" value="F:magnesium ion transmembrane transporter activity"/>
    <property type="evidence" value="ECO:0007669"/>
    <property type="project" value="UniProtKB-UniRule"/>
</dbReference>
<dbReference type="CDD" id="cd04606">
    <property type="entry name" value="CBS_pair_Mg_transporter"/>
    <property type="match status" value="1"/>
</dbReference>
<keyword evidence="13" id="KW-1185">Reference proteome</keyword>
<reference evidence="12" key="1">
    <citation type="journal article" date="2014" name="Int. J. Syst. Evol. Microbiol.">
        <title>Complete genome sequence of Corynebacterium casei LMG S-19264T (=DSM 44701T), isolated from a smear-ripened cheese.</title>
        <authorList>
            <consortium name="US DOE Joint Genome Institute (JGI-PGF)"/>
            <person name="Walter F."/>
            <person name="Albersmeier A."/>
            <person name="Kalinowski J."/>
            <person name="Ruckert C."/>
        </authorList>
    </citation>
    <scope>NUCLEOTIDE SEQUENCE</scope>
    <source>
        <strain evidence="12">KCTC 12988</strain>
    </source>
</reference>
<comment type="subcellular location">
    <subcellularLocation>
        <location evidence="9">Cell membrane</location>
        <topology evidence="9">Multi-pass membrane protein</topology>
    </subcellularLocation>
    <subcellularLocation>
        <location evidence="1">Membrane</location>
        <topology evidence="1">Multi-pass membrane protein</topology>
    </subcellularLocation>
</comment>